<feature type="transmembrane region" description="Helical" evidence="8">
    <location>
        <begin position="73"/>
        <end position="94"/>
    </location>
</feature>
<keyword evidence="7 8" id="KW-0472">Membrane</keyword>
<dbReference type="GO" id="GO:0000166">
    <property type="term" value="F:nucleotide binding"/>
    <property type="evidence" value="ECO:0007669"/>
    <property type="project" value="UniProtKB-KW"/>
</dbReference>
<keyword evidence="5 8" id="KW-1133">Transmembrane helix</keyword>
<dbReference type="GO" id="GO:0051607">
    <property type="term" value="P:defense response to virus"/>
    <property type="evidence" value="ECO:0007669"/>
    <property type="project" value="UniProtKB-KW"/>
</dbReference>
<dbReference type="Pfam" id="PF18967">
    <property type="entry name" value="PycTM"/>
    <property type="match status" value="1"/>
</dbReference>
<dbReference type="RefSeq" id="WP_129578750.1">
    <property type="nucleotide sequence ID" value="NZ_CP012672.1"/>
</dbReference>
<evidence type="ECO:0000256" key="2">
    <source>
        <dbReference type="ARBA" id="ARBA00022475"/>
    </source>
</evidence>
<evidence type="ECO:0000256" key="6">
    <source>
        <dbReference type="ARBA" id="ARBA00023118"/>
    </source>
</evidence>
<evidence type="ECO:0000256" key="7">
    <source>
        <dbReference type="ARBA" id="ARBA00023136"/>
    </source>
</evidence>
<evidence type="ECO:0000256" key="8">
    <source>
        <dbReference type="SAM" id="Phobius"/>
    </source>
</evidence>
<feature type="domain" description="Pycsar effector protein" evidence="9">
    <location>
        <begin position="25"/>
        <end position="182"/>
    </location>
</feature>
<feature type="transmembrane region" description="Helical" evidence="8">
    <location>
        <begin position="168"/>
        <end position="186"/>
    </location>
</feature>
<keyword evidence="4" id="KW-0547">Nucleotide-binding</keyword>
<evidence type="ECO:0000256" key="1">
    <source>
        <dbReference type="ARBA" id="ARBA00004236"/>
    </source>
</evidence>
<evidence type="ECO:0000313" key="10">
    <source>
        <dbReference type="EMBL" id="AUX35790.1"/>
    </source>
</evidence>
<dbReference type="AlphaFoldDB" id="A0A4P2QYX4"/>
<keyword evidence="6" id="KW-0051">Antiviral defense</keyword>
<name>A0A4P2QYX4_SORCE</name>
<dbReference type="EMBL" id="CP012672">
    <property type="protein sequence ID" value="AUX35790.1"/>
    <property type="molecule type" value="Genomic_DNA"/>
</dbReference>
<sequence length="194" mass="20974">MTEKPTTPPPSEPVASTGKDDIDFLLKVIGRYDTYIGTTNTKAAGVVALCALLVGTTSAKWNELVMGPKALQVLIGLSLIGAAVTALLSISYAVQTVFPQTNSPEKPQVYSSLIAYAAVAKHEKPEEYHTAILAQDEHARVLDCAFQAHTLAKITDDKFAKLKSSFRLLTWGVLPCTGIALILRFISMAWDVLR</sequence>
<protein>
    <recommendedName>
        <fullName evidence="9">Pycsar effector protein domain-containing protein</fullName>
    </recommendedName>
</protein>
<evidence type="ECO:0000256" key="5">
    <source>
        <dbReference type="ARBA" id="ARBA00022989"/>
    </source>
</evidence>
<proteinExistence type="predicted"/>
<keyword evidence="3 8" id="KW-0812">Transmembrane</keyword>
<keyword evidence="2" id="KW-1003">Cell membrane</keyword>
<evidence type="ECO:0000313" key="11">
    <source>
        <dbReference type="Proteomes" id="UP000295497"/>
    </source>
</evidence>
<dbReference type="GO" id="GO:0005886">
    <property type="term" value="C:plasma membrane"/>
    <property type="evidence" value="ECO:0007669"/>
    <property type="project" value="UniProtKB-SubCell"/>
</dbReference>
<gene>
    <name evidence="10" type="ORF">SOCE836_079890</name>
</gene>
<comment type="subcellular location">
    <subcellularLocation>
        <location evidence="1">Cell membrane</location>
    </subcellularLocation>
</comment>
<dbReference type="InterPro" id="IPR043760">
    <property type="entry name" value="PycTM_dom"/>
</dbReference>
<evidence type="ECO:0000259" key="9">
    <source>
        <dbReference type="Pfam" id="PF18967"/>
    </source>
</evidence>
<reference evidence="10 11" key="1">
    <citation type="submission" date="2015-09" db="EMBL/GenBank/DDBJ databases">
        <title>Sorangium comparison.</title>
        <authorList>
            <person name="Zaburannyi N."/>
            <person name="Bunk B."/>
            <person name="Overmann J."/>
            <person name="Mueller R."/>
        </authorList>
    </citation>
    <scope>NUCLEOTIDE SEQUENCE [LARGE SCALE GENOMIC DNA]</scope>
    <source>
        <strain evidence="10 11">So ce836</strain>
    </source>
</reference>
<dbReference type="Proteomes" id="UP000295497">
    <property type="component" value="Chromosome"/>
</dbReference>
<organism evidence="10 11">
    <name type="scientific">Sorangium cellulosum</name>
    <name type="common">Polyangium cellulosum</name>
    <dbReference type="NCBI Taxonomy" id="56"/>
    <lineage>
        <taxon>Bacteria</taxon>
        <taxon>Pseudomonadati</taxon>
        <taxon>Myxococcota</taxon>
        <taxon>Polyangia</taxon>
        <taxon>Polyangiales</taxon>
        <taxon>Polyangiaceae</taxon>
        <taxon>Sorangium</taxon>
    </lineage>
</organism>
<evidence type="ECO:0000256" key="4">
    <source>
        <dbReference type="ARBA" id="ARBA00022741"/>
    </source>
</evidence>
<evidence type="ECO:0000256" key="3">
    <source>
        <dbReference type="ARBA" id="ARBA00022692"/>
    </source>
</evidence>
<accession>A0A4P2QYX4</accession>